<dbReference type="RefSeq" id="WP_033491411.1">
    <property type="nucleotide sequence ID" value="NZ_CP006018.1"/>
</dbReference>
<evidence type="ECO:0000313" key="3">
    <source>
        <dbReference type="Proteomes" id="UP000028569"/>
    </source>
</evidence>
<protein>
    <submittedName>
        <fullName evidence="2">Uncharacterized protein</fullName>
    </submittedName>
</protein>
<evidence type="ECO:0000313" key="2">
    <source>
        <dbReference type="EMBL" id="AIC91485.1"/>
    </source>
</evidence>
<dbReference type="KEGG" id="bii:BINDI_0200"/>
<feature type="region of interest" description="Disordered" evidence="1">
    <location>
        <begin position="38"/>
        <end position="76"/>
    </location>
</feature>
<dbReference type="AlphaFoldDB" id="A0A087VSZ5"/>
<dbReference type="HOGENOM" id="CLU_2647245_0_0_11"/>
<reference evidence="2 3" key="1">
    <citation type="journal article" date="2014" name="Appl. Environ. Microbiol.">
        <title>Genomic encyclopedia of type strains of the genus Bifidobacterium.</title>
        <authorList>
            <person name="Milani C."/>
            <person name="Lugli G.A."/>
            <person name="Duranti S."/>
            <person name="Turroni F."/>
            <person name="Bottacini F."/>
            <person name="Mangifesta M."/>
            <person name="Sanchez B."/>
            <person name="Viappiani A."/>
            <person name="Mancabelli L."/>
            <person name="Taminiau B."/>
            <person name="Delcenserie V."/>
            <person name="Barrangou R."/>
            <person name="Margolles A."/>
            <person name="van Sinderen D."/>
            <person name="Ventura M."/>
        </authorList>
    </citation>
    <scope>NUCLEOTIDE SEQUENCE [LARGE SCALE GENOMIC DNA]</scope>
    <source>
        <strain evidence="2 3">LMG 11587</strain>
    </source>
</reference>
<dbReference type="EMBL" id="CP006018">
    <property type="protein sequence ID" value="AIC91485.1"/>
    <property type="molecule type" value="Genomic_DNA"/>
</dbReference>
<name>A0A087VSZ5_9BIFI</name>
<dbReference type="Proteomes" id="UP000028569">
    <property type="component" value="Chromosome"/>
</dbReference>
<evidence type="ECO:0000256" key="1">
    <source>
        <dbReference type="SAM" id="MobiDB-lite"/>
    </source>
</evidence>
<organism evidence="2 3">
    <name type="scientific">Bifidobacterium [indicum] DSM 20214 = LMG 11587</name>
    <dbReference type="NCBI Taxonomy" id="1341694"/>
    <lineage>
        <taxon>Bacteria</taxon>
        <taxon>Bacillati</taxon>
        <taxon>Actinomycetota</taxon>
        <taxon>Actinomycetes</taxon>
        <taxon>Bifidobacteriales</taxon>
        <taxon>Bifidobacteriaceae</taxon>
        <taxon>Bifidobacterium</taxon>
    </lineage>
</organism>
<sequence length="76" mass="8411">MYAQAPIACDLSTHIIVQVRQDRHTLDRATGVEAVESSIGITDRNRPHSQGSPPTRFRPEAALVDWNQSGSDKEEP</sequence>
<gene>
    <name evidence="2" type="ORF">BINDI_0200</name>
</gene>
<keyword evidence="3" id="KW-1185">Reference proteome</keyword>
<accession>A0A087VSZ5</accession>
<proteinExistence type="predicted"/>